<dbReference type="PANTHER" id="PTHR43877">
    <property type="entry name" value="AMINOALKYLPHOSPHONATE N-ACETYLTRANSFERASE-RELATED-RELATED"/>
    <property type="match status" value="1"/>
</dbReference>
<dbReference type="PANTHER" id="PTHR43877:SF2">
    <property type="entry name" value="AMINOALKYLPHOSPHONATE N-ACETYLTRANSFERASE-RELATED"/>
    <property type="match status" value="1"/>
</dbReference>
<dbReference type="PROSITE" id="PS51186">
    <property type="entry name" value="GNAT"/>
    <property type="match status" value="1"/>
</dbReference>
<reference evidence="5" key="1">
    <citation type="journal article" date="2019" name="Int. J. Syst. Evol. Microbiol.">
        <title>The Global Catalogue of Microorganisms (GCM) 10K type strain sequencing project: providing services to taxonomists for standard genome sequencing and annotation.</title>
        <authorList>
            <consortium name="The Broad Institute Genomics Platform"/>
            <consortium name="The Broad Institute Genome Sequencing Center for Infectious Disease"/>
            <person name="Wu L."/>
            <person name="Ma J."/>
        </authorList>
    </citation>
    <scope>NUCLEOTIDE SEQUENCE [LARGE SCALE GENOMIC DNA]</scope>
    <source>
        <strain evidence="5">JCM 12140</strain>
    </source>
</reference>
<evidence type="ECO:0000256" key="1">
    <source>
        <dbReference type="ARBA" id="ARBA00022679"/>
    </source>
</evidence>
<organism evidence="4 5">
    <name type="scientific">Curtobacterium herbarum</name>
    <dbReference type="NCBI Taxonomy" id="150122"/>
    <lineage>
        <taxon>Bacteria</taxon>
        <taxon>Bacillati</taxon>
        <taxon>Actinomycetota</taxon>
        <taxon>Actinomycetes</taxon>
        <taxon>Micrococcales</taxon>
        <taxon>Microbacteriaceae</taxon>
        <taxon>Curtobacterium</taxon>
    </lineage>
</organism>
<dbReference type="InterPro" id="IPR016181">
    <property type="entry name" value="Acyl_CoA_acyltransferase"/>
</dbReference>
<comment type="caution">
    <text evidence="4">The sequence shown here is derived from an EMBL/GenBank/DDBJ whole genome shotgun (WGS) entry which is preliminary data.</text>
</comment>
<keyword evidence="1" id="KW-0808">Transferase</keyword>
<dbReference type="EMBL" id="BAAAJX010000002">
    <property type="protein sequence ID" value="GAA1491913.1"/>
    <property type="molecule type" value="Genomic_DNA"/>
</dbReference>
<gene>
    <name evidence="4" type="ORF">GCM10009627_02590</name>
</gene>
<dbReference type="Pfam" id="PF00583">
    <property type="entry name" value="Acetyltransf_1"/>
    <property type="match status" value="1"/>
</dbReference>
<dbReference type="NCBIfam" id="NF002959">
    <property type="entry name" value="PRK03624.1"/>
    <property type="match status" value="1"/>
</dbReference>
<dbReference type="InterPro" id="IPR000182">
    <property type="entry name" value="GNAT_dom"/>
</dbReference>
<keyword evidence="2" id="KW-0012">Acyltransferase</keyword>
<proteinExistence type="predicted"/>
<evidence type="ECO:0000256" key="2">
    <source>
        <dbReference type="ARBA" id="ARBA00023315"/>
    </source>
</evidence>
<dbReference type="CDD" id="cd04301">
    <property type="entry name" value="NAT_SF"/>
    <property type="match status" value="1"/>
</dbReference>
<dbReference type="Proteomes" id="UP001501742">
    <property type="component" value="Unassembled WGS sequence"/>
</dbReference>
<evidence type="ECO:0000313" key="5">
    <source>
        <dbReference type="Proteomes" id="UP001501742"/>
    </source>
</evidence>
<keyword evidence="5" id="KW-1185">Reference proteome</keyword>
<dbReference type="Gene3D" id="3.40.630.30">
    <property type="match status" value="1"/>
</dbReference>
<evidence type="ECO:0000313" key="4">
    <source>
        <dbReference type="EMBL" id="GAA1491913.1"/>
    </source>
</evidence>
<protein>
    <submittedName>
        <fullName evidence="4">GNAT family acetyltransferase</fullName>
    </submittedName>
</protein>
<feature type="domain" description="N-acetyltransferase" evidence="3">
    <location>
        <begin position="6"/>
        <end position="146"/>
    </location>
</feature>
<evidence type="ECO:0000259" key="3">
    <source>
        <dbReference type="PROSITE" id="PS51186"/>
    </source>
</evidence>
<dbReference type="SUPFAM" id="SSF55729">
    <property type="entry name" value="Acyl-CoA N-acyltransferases (Nat)"/>
    <property type="match status" value="1"/>
</dbReference>
<name>A0ABP4K2H9_9MICO</name>
<dbReference type="InterPro" id="IPR050832">
    <property type="entry name" value="Bact_Acetyltransf"/>
</dbReference>
<sequence>MVRMEPVIRPFRPADTEAVVALWESCGLVRPWNDPRRDIARKATVQPELFLVATDQEAVVAAGMAGFDGHRGWVNYLAVSPERQGGGLGRRLMREFERLLTDLGCPKLNLQVRAGNEQVIAFYESLGYADDHTVSFGKRLIHDDAP</sequence>
<accession>A0ABP4K2H9</accession>